<reference evidence="3 4" key="1">
    <citation type="submission" date="2019-04" db="EMBL/GenBank/DDBJ databases">
        <authorList>
            <person name="Van Vliet M D."/>
        </authorList>
    </citation>
    <scope>NUCLEOTIDE SEQUENCE [LARGE SCALE GENOMIC DNA]</scope>
    <source>
        <strain evidence="3 4">F1</strain>
    </source>
</reference>
<evidence type="ECO:0000259" key="2">
    <source>
        <dbReference type="Pfam" id="PF18818"/>
    </source>
</evidence>
<dbReference type="RefSeq" id="WP_136077574.1">
    <property type="nucleotide sequence ID" value="NZ_CAAHFG010000001.1"/>
</dbReference>
<dbReference type="InterPro" id="IPR041459">
    <property type="entry name" value="MPTase-PolyVal"/>
</dbReference>
<organism evidence="3 4">
    <name type="scientific">Pontiella desulfatans</name>
    <dbReference type="NCBI Taxonomy" id="2750659"/>
    <lineage>
        <taxon>Bacteria</taxon>
        <taxon>Pseudomonadati</taxon>
        <taxon>Kiritimatiellota</taxon>
        <taxon>Kiritimatiellia</taxon>
        <taxon>Kiritimatiellales</taxon>
        <taxon>Pontiellaceae</taxon>
        <taxon>Pontiella</taxon>
    </lineage>
</organism>
<dbReference type="Pfam" id="PF08401">
    <property type="entry name" value="ArdcN"/>
    <property type="match status" value="1"/>
</dbReference>
<gene>
    <name evidence="3" type="primary">traC_1</name>
    <name evidence="3" type="ORF">PDESU_00403</name>
</gene>
<evidence type="ECO:0000313" key="3">
    <source>
        <dbReference type="EMBL" id="VGO11856.1"/>
    </source>
</evidence>
<dbReference type="GO" id="GO:0003697">
    <property type="term" value="F:single-stranded DNA binding"/>
    <property type="evidence" value="ECO:0007669"/>
    <property type="project" value="InterPro"/>
</dbReference>
<feature type="domain" description="Polyvalent protein metallopeptidase" evidence="2">
    <location>
        <begin position="152"/>
        <end position="270"/>
    </location>
</feature>
<evidence type="ECO:0000259" key="1">
    <source>
        <dbReference type="Pfam" id="PF08401"/>
    </source>
</evidence>
<dbReference type="Pfam" id="PF18818">
    <property type="entry name" value="MPTase-PolyVal"/>
    <property type="match status" value="1"/>
</dbReference>
<keyword evidence="4" id="KW-1185">Reference proteome</keyword>
<sequence>MNAYQKINNMITERMIERITETNELPWKKPWTSFSLMPRNLVTKKPYRGANVFLLHMLGFSSPYFLSMKQINAMGGKVRKGEKSCPVVFWRFVEAKEDAPDEKGYAMLRYYRVFNVEQCEGLPASKVPVVEIPKREHEPLDVADHLVASMANRPTIKHGCRNASYSPSLDVVKVPDPELFESRELYFSALSHELSHGTGHVNRVGRKAIMEPSGFGSHAYSQEELVAEMTSAFLCGYCGILMSTETNQAAYLKGWLKRLKSDPTMLVKAGGEAQKAFDWIMEDAGQVELQEAA</sequence>
<proteinExistence type="predicted"/>
<evidence type="ECO:0000313" key="4">
    <source>
        <dbReference type="Proteomes" id="UP000366872"/>
    </source>
</evidence>
<name>A0A6C2TX27_PONDE</name>
<protein>
    <submittedName>
        <fullName evidence="3">DNA primase TraC</fullName>
    </submittedName>
</protein>
<dbReference type="InterPro" id="IPR013610">
    <property type="entry name" value="ArdC_N"/>
</dbReference>
<dbReference type="PIRSF" id="PIRSF037112">
    <property type="entry name" value="Antirestriction_ArdC"/>
    <property type="match status" value="1"/>
</dbReference>
<feature type="domain" description="N-terminal" evidence="1">
    <location>
        <begin position="6"/>
        <end position="114"/>
    </location>
</feature>
<dbReference type="EMBL" id="CAAHFG010000001">
    <property type="protein sequence ID" value="VGO11856.1"/>
    <property type="molecule type" value="Genomic_DNA"/>
</dbReference>
<dbReference type="AlphaFoldDB" id="A0A6C2TX27"/>
<dbReference type="Proteomes" id="UP000366872">
    <property type="component" value="Unassembled WGS sequence"/>
</dbReference>
<accession>A0A6C2TX27</accession>
<dbReference type="InterPro" id="IPR017113">
    <property type="entry name" value="Antirestriction_ArdC"/>
</dbReference>